<organism evidence="2 3">
    <name type="scientific">Arthrobacter psychrolactophilus</name>
    <dbReference type="NCBI Taxonomy" id="92442"/>
    <lineage>
        <taxon>Bacteria</taxon>
        <taxon>Bacillati</taxon>
        <taxon>Actinomycetota</taxon>
        <taxon>Actinomycetes</taxon>
        <taxon>Micrococcales</taxon>
        <taxon>Micrococcaceae</taxon>
        <taxon>Arthrobacter</taxon>
    </lineage>
</organism>
<dbReference type="RefSeq" id="WP_110484486.1">
    <property type="nucleotide sequence ID" value="NZ_QJVC01000004.1"/>
</dbReference>
<accession>A0A2V5IXB0</accession>
<feature type="transmembrane region" description="Helical" evidence="1">
    <location>
        <begin position="12"/>
        <end position="34"/>
    </location>
</feature>
<sequence length="194" mass="20913">MFWNITADNWAILWGAIIAGGSAALVAMIVLWRTNAHQAKLSRRQLDEQRNQGQLARRIEALSEVSAVLTSMVMQRDADFHQLAALGTEGNAAVMRWRLNNGDAGIAVSLGRLVGDVSVASMYYSGHATPGGKLPGALLNVGVTIHDLNKLVVTLATEQEPTETVADGLKELSADFREELRKHGVAGRADESLQ</sequence>
<gene>
    <name evidence="2" type="ORF">CVS30_06295</name>
</gene>
<evidence type="ECO:0000256" key="1">
    <source>
        <dbReference type="SAM" id="Phobius"/>
    </source>
</evidence>
<protein>
    <submittedName>
        <fullName evidence="2">Uncharacterized protein</fullName>
    </submittedName>
</protein>
<reference evidence="2 3" key="1">
    <citation type="submission" date="2018-05" db="EMBL/GenBank/DDBJ databases">
        <title>Genetic diversity of glacier-inhabiting Cryobacterium bacteria in China and description of Cryobacterium mengkeensis sp. nov. and Arthrobacter glacialis sp. nov.</title>
        <authorList>
            <person name="Liu Q."/>
            <person name="Xin Y.-H."/>
        </authorList>
    </citation>
    <scope>NUCLEOTIDE SEQUENCE [LARGE SCALE GENOMIC DNA]</scope>
    <source>
        <strain evidence="2 3">B7</strain>
    </source>
</reference>
<keyword evidence="1" id="KW-0812">Transmembrane</keyword>
<dbReference type="Proteomes" id="UP000247980">
    <property type="component" value="Unassembled WGS sequence"/>
</dbReference>
<keyword evidence="3" id="KW-1185">Reference proteome</keyword>
<dbReference type="AlphaFoldDB" id="A0A2V5IXB0"/>
<name>A0A2V5IXB0_9MICC</name>
<proteinExistence type="predicted"/>
<comment type="caution">
    <text evidence="2">The sequence shown here is derived from an EMBL/GenBank/DDBJ whole genome shotgun (WGS) entry which is preliminary data.</text>
</comment>
<evidence type="ECO:0000313" key="3">
    <source>
        <dbReference type="Proteomes" id="UP000247980"/>
    </source>
</evidence>
<keyword evidence="1" id="KW-0472">Membrane</keyword>
<keyword evidence="1" id="KW-1133">Transmembrane helix</keyword>
<evidence type="ECO:0000313" key="2">
    <source>
        <dbReference type="EMBL" id="PYI38923.1"/>
    </source>
</evidence>
<dbReference type="EMBL" id="QJVC01000004">
    <property type="protein sequence ID" value="PYI38923.1"/>
    <property type="molecule type" value="Genomic_DNA"/>
</dbReference>